<protein>
    <submittedName>
        <fullName evidence="2">Uncharacterized protein</fullName>
    </submittedName>
</protein>
<keyword evidence="1" id="KW-0175">Coiled coil</keyword>
<reference evidence="2 3" key="1">
    <citation type="journal article" date="2024" name="G3 (Bethesda)">
        <title>Genome assembly of Hibiscus sabdariffa L. provides insights into metabolisms of medicinal natural products.</title>
        <authorList>
            <person name="Kim T."/>
        </authorList>
    </citation>
    <scope>NUCLEOTIDE SEQUENCE [LARGE SCALE GENOMIC DNA]</scope>
    <source>
        <strain evidence="2">TK-2024</strain>
        <tissue evidence="2">Old leaves</tissue>
    </source>
</reference>
<evidence type="ECO:0000256" key="1">
    <source>
        <dbReference type="SAM" id="Coils"/>
    </source>
</evidence>
<dbReference type="EMBL" id="JBBPBM010000011">
    <property type="protein sequence ID" value="KAK8563473.1"/>
    <property type="molecule type" value="Genomic_DNA"/>
</dbReference>
<feature type="coiled-coil region" evidence="1">
    <location>
        <begin position="2"/>
        <end position="36"/>
    </location>
</feature>
<name>A0ABR2EN99_9ROSI</name>
<evidence type="ECO:0000313" key="2">
    <source>
        <dbReference type="EMBL" id="KAK8563473.1"/>
    </source>
</evidence>
<sequence>MMQQVGQQNKRLHQKMAELEKACQSLGAQLKTANILLNMDDGKLSIHFVVLENGFGIMRRLWRGTRLGQRKWPYMS</sequence>
<comment type="caution">
    <text evidence="2">The sequence shown here is derived from an EMBL/GenBank/DDBJ whole genome shotgun (WGS) entry which is preliminary data.</text>
</comment>
<dbReference type="Proteomes" id="UP001472677">
    <property type="component" value="Unassembled WGS sequence"/>
</dbReference>
<gene>
    <name evidence="2" type="ORF">V6N12_035619</name>
</gene>
<accession>A0ABR2EN99</accession>
<keyword evidence="3" id="KW-1185">Reference proteome</keyword>
<proteinExistence type="predicted"/>
<evidence type="ECO:0000313" key="3">
    <source>
        <dbReference type="Proteomes" id="UP001472677"/>
    </source>
</evidence>
<organism evidence="2 3">
    <name type="scientific">Hibiscus sabdariffa</name>
    <name type="common">roselle</name>
    <dbReference type="NCBI Taxonomy" id="183260"/>
    <lineage>
        <taxon>Eukaryota</taxon>
        <taxon>Viridiplantae</taxon>
        <taxon>Streptophyta</taxon>
        <taxon>Embryophyta</taxon>
        <taxon>Tracheophyta</taxon>
        <taxon>Spermatophyta</taxon>
        <taxon>Magnoliopsida</taxon>
        <taxon>eudicotyledons</taxon>
        <taxon>Gunneridae</taxon>
        <taxon>Pentapetalae</taxon>
        <taxon>rosids</taxon>
        <taxon>malvids</taxon>
        <taxon>Malvales</taxon>
        <taxon>Malvaceae</taxon>
        <taxon>Malvoideae</taxon>
        <taxon>Hibiscus</taxon>
    </lineage>
</organism>